<dbReference type="Proteomes" id="UP000034037">
    <property type="component" value="Chromosome"/>
</dbReference>
<evidence type="ECO:0000313" key="3">
    <source>
        <dbReference type="Proteomes" id="UP000034037"/>
    </source>
</evidence>
<dbReference type="PATRIC" id="fig|92706.3.peg.2408"/>
<name>A0A0F6WRB6_9CORY</name>
<dbReference type="EMBL" id="CP011309">
    <property type="protein sequence ID" value="AKF28130.1"/>
    <property type="molecule type" value="Genomic_DNA"/>
</dbReference>
<dbReference type="Pfam" id="PF14017">
    <property type="entry name" value="DUF4233"/>
    <property type="match status" value="1"/>
</dbReference>
<dbReference type="HOGENOM" id="CLU_125367_0_0_11"/>
<feature type="transmembrane region" description="Helical" evidence="1">
    <location>
        <begin position="56"/>
        <end position="79"/>
    </location>
</feature>
<dbReference type="InterPro" id="IPR025327">
    <property type="entry name" value="DUF4233"/>
</dbReference>
<dbReference type="AlphaFoldDB" id="A0A0F6WRB6"/>
<keyword evidence="3" id="KW-1185">Reference proteome</keyword>
<keyword evidence="1" id="KW-1133">Transmembrane helix</keyword>
<feature type="transmembrane region" description="Helical" evidence="1">
    <location>
        <begin position="91"/>
        <end position="122"/>
    </location>
</feature>
<gene>
    <name evidence="2" type="ORF">YH66_11485</name>
</gene>
<feature type="transmembrane region" description="Helical" evidence="1">
    <location>
        <begin position="30"/>
        <end position="50"/>
    </location>
</feature>
<keyword evidence="1" id="KW-0812">Transmembrane</keyword>
<dbReference type="RefSeq" id="WP_003859287.1">
    <property type="nucleotide sequence ID" value="NZ_CP011309.1"/>
</dbReference>
<protein>
    <submittedName>
        <fullName evidence="2">Membrane protein</fullName>
    </submittedName>
</protein>
<reference evidence="2 3" key="1">
    <citation type="submission" date="2015-04" db="EMBL/GenBank/DDBJ databases">
        <title>Complete Genome Sequence of Brevibacterium flavum ATCC 15168.</title>
        <authorList>
            <person name="Ahn J."/>
            <person name="Park G."/>
            <person name="Jeon W."/>
            <person name="Jang Y."/>
            <person name="Jang M."/>
            <person name="Lee H."/>
            <person name="Lee H."/>
        </authorList>
    </citation>
    <scope>NUCLEOTIDE SEQUENCE [LARGE SCALE GENOMIC DNA]</scope>
    <source>
        <strain evidence="2 3">ATCC 15168</strain>
    </source>
</reference>
<sequence length="141" mass="15820">MSKREESIEYGPLGKGHDPLKDPMKGIRGVMAGTLVMEAITLGLVLTVILRVDDGIYWTTFNWVYVSAVAIAHFVAAFLQRFSWSIPMNIVLQVIALAGFFVHPAMGFAAIIFIIAWAYLFYLRSNLIDRMKRGLLTTQHS</sequence>
<accession>A0A0F6WRB6</accession>
<evidence type="ECO:0000256" key="1">
    <source>
        <dbReference type="SAM" id="Phobius"/>
    </source>
</evidence>
<organism evidence="2 3">
    <name type="scientific">[Brevibacterium] flavum</name>
    <dbReference type="NCBI Taxonomy" id="92706"/>
    <lineage>
        <taxon>Bacteria</taxon>
        <taxon>Bacillati</taxon>
        <taxon>Actinomycetota</taxon>
        <taxon>Actinomycetes</taxon>
        <taxon>Mycobacteriales</taxon>
        <taxon>Corynebacteriaceae</taxon>
        <taxon>Corynebacterium</taxon>
    </lineage>
</organism>
<keyword evidence="1" id="KW-0472">Membrane</keyword>
<proteinExistence type="predicted"/>
<evidence type="ECO:0000313" key="2">
    <source>
        <dbReference type="EMBL" id="AKF28130.1"/>
    </source>
</evidence>